<dbReference type="Gene3D" id="3.30.950.10">
    <property type="entry name" value="Methyltransferase, Cobalt-precorrin-4 Transmethylase, Domain 2"/>
    <property type="match status" value="1"/>
</dbReference>
<evidence type="ECO:0000256" key="1">
    <source>
        <dbReference type="ARBA" id="ARBA00004953"/>
    </source>
</evidence>
<reference evidence="8 9" key="1">
    <citation type="submission" date="2009-04" db="EMBL/GenBank/DDBJ databases">
        <authorList>
            <person name="Sebastian Y."/>
            <person name="Madupu R."/>
            <person name="Durkin A.S."/>
            <person name="Torralba M."/>
            <person name="Methe B."/>
            <person name="Sutton G.G."/>
            <person name="Strausberg R.L."/>
            <person name="Nelson K.E."/>
        </authorList>
    </citation>
    <scope>NUCLEOTIDE SEQUENCE [LARGE SCALE GENOMIC DNA]</scope>
    <source>
        <strain evidence="9">ATCC 35406 / DSM 24491 / JCM 8526 / CCUG 16442 / BCRC 14492 / NCTC 13058 / HG 370</strain>
    </source>
</reference>
<comment type="subunit">
    <text evidence="6">Homodimer.</text>
</comment>
<keyword evidence="2" id="KW-0169">Cobalamin biosynthesis</keyword>
<evidence type="ECO:0000313" key="9">
    <source>
        <dbReference type="Proteomes" id="UP000004295"/>
    </source>
</evidence>
<name>C3JA29_POREA</name>
<keyword evidence="4 8" id="KW-0808">Transferase</keyword>
<evidence type="ECO:0000256" key="5">
    <source>
        <dbReference type="ARBA" id="ARBA00022691"/>
    </source>
</evidence>
<protein>
    <recommendedName>
        <fullName evidence="6">Cobalt-precorrin-2 C(20)-methyltransferase</fullName>
        <ecNumber evidence="6">2.1.1.151</ecNumber>
    </recommendedName>
</protein>
<gene>
    <name evidence="8" type="ORF">POREN0001_0952</name>
</gene>
<dbReference type="SUPFAM" id="SSF53790">
    <property type="entry name" value="Tetrapyrrole methylase"/>
    <property type="match status" value="1"/>
</dbReference>
<keyword evidence="9" id="KW-1185">Reference proteome</keyword>
<dbReference type="AlphaFoldDB" id="C3JA29"/>
<evidence type="ECO:0000256" key="3">
    <source>
        <dbReference type="ARBA" id="ARBA00022603"/>
    </source>
</evidence>
<dbReference type="GO" id="GO:0009236">
    <property type="term" value="P:cobalamin biosynthetic process"/>
    <property type="evidence" value="ECO:0007669"/>
    <property type="project" value="UniProtKB-UniRule"/>
</dbReference>
<dbReference type="EC" id="2.1.1.151" evidence="6"/>
<comment type="function">
    <text evidence="6">Methylates cobalt-precorrin-2 at the C-20 position to produce cobalt-precorrin-3A in the anaerobic cobalamin biosynthesis pathway.</text>
</comment>
<evidence type="ECO:0000259" key="7">
    <source>
        <dbReference type="Pfam" id="PF00590"/>
    </source>
</evidence>
<organism evidence="8 9">
    <name type="scientific">Porphyromonas endodontalis (strain ATCC 35406 / DSM 24491 / JCM 8526 / CCUG 16442 / BCRC 14492 / NCTC 13058 / HG 370)</name>
    <name type="common">Bacteroides endodontalis</name>
    <dbReference type="NCBI Taxonomy" id="553175"/>
    <lineage>
        <taxon>Bacteria</taxon>
        <taxon>Pseudomonadati</taxon>
        <taxon>Bacteroidota</taxon>
        <taxon>Bacteroidia</taxon>
        <taxon>Bacteroidales</taxon>
        <taxon>Porphyromonadaceae</taxon>
        <taxon>Porphyromonas</taxon>
    </lineage>
</organism>
<dbReference type="PANTHER" id="PTHR43467">
    <property type="entry name" value="COBALT-PRECORRIN-2 C(20)-METHYLTRANSFERASE"/>
    <property type="match status" value="1"/>
</dbReference>
<dbReference type="STRING" id="553175.POREN0001_0952"/>
<dbReference type="InterPro" id="IPR014776">
    <property type="entry name" value="4pyrrole_Mease_sub2"/>
</dbReference>
<dbReference type="InterPro" id="IPR014777">
    <property type="entry name" value="4pyrrole_Mease_sub1"/>
</dbReference>
<comment type="similarity">
    <text evidence="6">Belongs to the precorrin methyltransferase family.</text>
</comment>
<dbReference type="Gene3D" id="3.40.1010.10">
    <property type="entry name" value="Cobalt-precorrin-4 Transmethylase, Domain 1"/>
    <property type="match status" value="1"/>
</dbReference>
<keyword evidence="5" id="KW-0949">S-adenosyl-L-methionine</keyword>
<dbReference type="PIRSF" id="PIRSF036427">
    <property type="entry name" value="Precrrn-2_mtase"/>
    <property type="match status" value="1"/>
</dbReference>
<dbReference type="Proteomes" id="UP000004295">
    <property type="component" value="Unassembled WGS sequence"/>
</dbReference>
<comment type="caution">
    <text evidence="8">The sequence shown here is derived from an EMBL/GenBank/DDBJ whole genome shotgun (WGS) entry which is preliminary data.</text>
</comment>
<comment type="catalytic activity">
    <reaction evidence="6">
        <text>Co-precorrin-2 + S-adenosyl-L-methionine = Co-precorrin-3 + S-adenosyl-L-homocysteine + H(+)</text>
        <dbReference type="Rhea" id="RHEA:17997"/>
        <dbReference type="ChEBI" id="CHEBI:15378"/>
        <dbReference type="ChEBI" id="CHEBI:57856"/>
        <dbReference type="ChEBI" id="CHEBI:59789"/>
        <dbReference type="ChEBI" id="CHEBI:60053"/>
        <dbReference type="ChEBI" id="CHEBI:60060"/>
        <dbReference type="EC" id="2.1.1.151"/>
    </reaction>
</comment>
<dbReference type="PANTHER" id="PTHR43467:SF2">
    <property type="entry name" value="COBALT-PRECORRIN-2 C(20)-METHYLTRANSFERASE"/>
    <property type="match status" value="1"/>
</dbReference>
<dbReference type="eggNOG" id="COG2243">
    <property type="taxonomic scope" value="Bacteria"/>
</dbReference>
<dbReference type="GO" id="GO:0030788">
    <property type="term" value="F:precorrin-2 C20-methyltransferase activity"/>
    <property type="evidence" value="ECO:0007669"/>
    <property type="project" value="InterPro"/>
</dbReference>
<dbReference type="EMBL" id="ACNN01000016">
    <property type="protein sequence ID" value="EEN82955.1"/>
    <property type="molecule type" value="Genomic_DNA"/>
</dbReference>
<dbReference type="GO" id="GO:0043781">
    <property type="term" value="F:cobalt-factor II C20-methyltransferase activity"/>
    <property type="evidence" value="ECO:0007669"/>
    <property type="project" value="UniProtKB-EC"/>
</dbReference>
<keyword evidence="3 8" id="KW-0489">Methyltransferase</keyword>
<evidence type="ECO:0000256" key="2">
    <source>
        <dbReference type="ARBA" id="ARBA00022573"/>
    </source>
</evidence>
<evidence type="ECO:0000313" key="8">
    <source>
        <dbReference type="EMBL" id="EEN82955.1"/>
    </source>
</evidence>
<evidence type="ECO:0000256" key="4">
    <source>
        <dbReference type="ARBA" id="ARBA00022679"/>
    </source>
</evidence>
<dbReference type="GO" id="GO:0032259">
    <property type="term" value="P:methylation"/>
    <property type="evidence" value="ECO:0007669"/>
    <property type="project" value="UniProtKB-KW"/>
</dbReference>
<accession>C3JA29</accession>
<feature type="domain" description="Tetrapyrrole methylase" evidence="7">
    <location>
        <begin position="7"/>
        <end position="184"/>
    </location>
</feature>
<dbReference type="InterPro" id="IPR000878">
    <property type="entry name" value="4pyrrol_Mease"/>
</dbReference>
<dbReference type="RefSeq" id="WP_004333180.1">
    <property type="nucleotide sequence ID" value="NZ_ACNN01000016.1"/>
</dbReference>
<dbReference type="CDD" id="cd11645">
    <property type="entry name" value="Precorrin_2_C20_MT"/>
    <property type="match status" value="1"/>
</dbReference>
<dbReference type="InterPro" id="IPR012382">
    <property type="entry name" value="CobI/CbiL"/>
</dbReference>
<sequence length="236" mass="25889">MASVVEFVALGPGGTHLVTARALAALHAVQYVYYPEMGGKSQARELLVQLGISSEKLRGYTLPMSHNREAALKAYAQVAQEVTELAQQEHSIAVVAEGDVSIYSSTHYIATQLEERGISIRHHAGIPSFIAAASALNISLVEGNEMLVVSPGKVSRELLQSVADGGGTLIVMKLSQCEAELKALMPHFAPYIQYYYCEFIERPNALYLHELEAIQAHPFTYFSLLICKSHQSRTNR</sequence>
<evidence type="ECO:0000256" key="6">
    <source>
        <dbReference type="PIRNR" id="PIRNR036427"/>
    </source>
</evidence>
<dbReference type="GeneID" id="93364779"/>
<proteinExistence type="inferred from homology"/>
<dbReference type="Pfam" id="PF00590">
    <property type="entry name" value="TP_methylase"/>
    <property type="match status" value="1"/>
</dbReference>
<dbReference type="InterPro" id="IPR035996">
    <property type="entry name" value="4pyrrol_Methylase_sf"/>
</dbReference>
<comment type="pathway">
    <text evidence="1">Cofactor biosynthesis; adenosylcobalamin biosynthesis.</text>
</comment>